<evidence type="ECO:0000256" key="2">
    <source>
        <dbReference type="ARBA" id="ARBA00008837"/>
    </source>
</evidence>
<dbReference type="InterPro" id="IPR027417">
    <property type="entry name" value="P-loop_NTPase"/>
</dbReference>
<reference evidence="3" key="2">
    <citation type="submission" date="2023-06" db="EMBL/GenBank/DDBJ databases">
        <authorList>
            <person name="Ma L."/>
            <person name="Liu K.-W."/>
            <person name="Li Z."/>
            <person name="Hsiao Y.-Y."/>
            <person name="Qi Y."/>
            <person name="Fu T."/>
            <person name="Tang G."/>
            <person name="Zhang D."/>
            <person name="Sun W.-H."/>
            <person name="Liu D.-K."/>
            <person name="Li Y."/>
            <person name="Chen G.-Z."/>
            <person name="Liu X.-D."/>
            <person name="Liao X.-Y."/>
            <person name="Jiang Y.-T."/>
            <person name="Yu X."/>
            <person name="Hao Y."/>
            <person name="Huang J."/>
            <person name="Zhao X.-W."/>
            <person name="Ke S."/>
            <person name="Chen Y.-Y."/>
            <person name="Wu W.-L."/>
            <person name="Hsu J.-L."/>
            <person name="Lin Y.-F."/>
            <person name="Huang M.-D."/>
            <person name="Li C.-Y."/>
            <person name="Huang L."/>
            <person name="Wang Z.-W."/>
            <person name="Zhao X."/>
            <person name="Zhong W.-Y."/>
            <person name="Peng D.-H."/>
            <person name="Ahmad S."/>
            <person name="Lan S."/>
            <person name="Zhang J.-S."/>
            <person name="Tsai W.-C."/>
            <person name="Van De Peer Y."/>
            <person name="Liu Z.-J."/>
        </authorList>
    </citation>
    <scope>NUCLEOTIDE SEQUENCE</scope>
    <source>
        <strain evidence="3">CP</strain>
        <tissue evidence="3">Leaves</tissue>
    </source>
</reference>
<dbReference type="CDD" id="cd19495">
    <property type="entry name" value="Elp6"/>
    <property type="match status" value="1"/>
</dbReference>
<name>A0AAV9C9P0_ACOCL</name>
<sequence length="257" mass="28728">MKVDDNSEKNLLEEVIGGGGGRVILVEDRVETSGSFVLHHLLKSSFSSDSPPSVVIFVALSRPFSHYHRISKKLGCNLLIQKENNRLFFLDMLKLQCPGDARNNDNNVLVELFGKIQNAVEISSSLEYNKGYINIMIDELSLLEITTHGSVDEILNFLHYCHTLTSGLGCSLVMLNHEDIYSDALDRRLLSQVEYLADVVIKAEPLATGLSADVHGQLTVWNKGNYGENRHSRNNVSNFHFKVKENGVDYFYPGSLA</sequence>
<dbReference type="PANTHER" id="PTHR16184:SF6">
    <property type="entry name" value="ELONGATOR COMPLEX PROTEIN 6"/>
    <property type="match status" value="1"/>
</dbReference>
<dbReference type="AlphaFoldDB" id="A0AAV9C9P0"/>
<proteinExistence type="inferred from homology"/>
<comment type="pathway">
    <text evidence="1">tRNA modification; 5-methoxycarbonylmethyl-2-thiouridine-tRNA biosynthesis.</text>
</comment>
<dbReference type="Proteomes" id="UP001180020">
    <property type="component" value="Unassembled WGS sequence"/>
</dbReference>
<comment type="caution">
    <text evidence="3">The sequence shown here is derived from an EMBL/GenBank/DDBJ whole genome shotgun (WGS) entry which is preliminary data.</text>
</comment>
<dbReference type="PANTHER" id="PTHR16184">
    <property type="entry name" value="ELONGATOR COMPLEX PROTEIN 6"/>
    <property type="match status" value="1"/>
</dbReference>
<keyword evidence="4" id="KW-1185">Reference proteome</keyword>
<comment type="similarity">
    <text evidence="2">Belongs to the ELP6 family.</text>
</comment>
<organism evidence="3 4">
    <name type="scientific">Acorus calamus</name>
    <name type="common">Sweet flag</name>
    <dbReference type="NCBI Taxonomy" id="4465"/>
    <lineage>
        <taxon>Eukaryota</taxon>
        <taxon>Viridiplantae</taxon>
        <taxon>Streptophyta</taxon>
        <taxon>Embryophyta</taxon>
        <taxon>Tracheophyta</taxon>
        <taxon>Spermatophyta</taxon>
        <taxon>Magnoliopsida</taxon>
        <taxon>Liliopsida</taxon>
        <taxon>Acoraceae</taxon>
        <taxon>Acorus</taxon>
    </lineage>
</organism>
<dbReference type="Gene3D" id="3.40.50.300">
    <property type="entry name" value="P-loop containing nucleotide triphosphate hydrolases"/>
    <property type="match status" value="1"/>
</dbReference>
<dbReference type="InterPro" id="IPR018627">
    <property type="entry name" value="ELP6"/>
</dbReference>
<protein>
    <submittedName>
        <fullName evidence="3">Elongator complex protein 6</fullName>
    </submittedName>
</protein>
<evidence type="ECO:0000256" key="1">
    <source>
        <dbReference type="ARBA" id="ARBA00005043"/>
    </source>
</evidence>
<reference evidence="3" key="1">
    <citation type="journal article" date="2023" name="Nat. Commun.">
        <title>Diploid and tetraploid genomes of Acorus and the evolution of monocots.</title>
        <authorList>
            <person name="Ma L."/>
            <person name="Liu K.W."/>
            <person name="Li Z."/>
            <person name="Hsiao Y.Y."/>
            <person name="Qi Y."/>
            <person name="Fu T."/>
            <person name="Tang G.D."/>
            <person name="Zhang D."/>
            <person name="Sun W.H."/>
            <person name="Liu D.K."/>
            <person name="Li Y."/>
            <person name="Chen G.Z."/>
            <person name="Liu X.D."/>
            <person name="Liao X.Y."/>
            <person name="Jiang Y.T."/>
            <person name="Yu X."/>
            <person name="Hao Y."/>
            <person name="Huang J."/>
            <person name="Zhao X.W."/>
            <person name="Ke S."/>
            <person name="Chen Y.Y."/>
            <person name="Wu W.L."/>
            <person name="Hsu J.L."/>
            <person name="Lin Y.F."/>
            <person name="Huang M.D."/>
            <person name="Li C.Y."/>
            <person name="Huang L."/>
            <person name="Wang Z.W."/>
            <person name="Zhao X."/>
            <person name="Zhong W.Y."/>
            <person name="Peng D.H."/>
            <person name="Ahmad S."/>
            <person name="Lan S."/>
            <person name="Zhang J.S."/>
            <person name="Tsai W.C."/>
            <person name="Van de Peer Y."/>
            <person name="Liu Z.J."/>
        </authorList>
    </citation>
    <scope>NUCLEOTIDE SEQUENCE</scope>
    <source>
        <strain evidence="3">CP</strain>
    </source>
</reference>
<gene>
    <name evidence="3" type="primary">ELP6</name>
    <name evidence="3" type="ORF">QJS10_CPB20g00758</name>
</gene>
<evidence type="ECO:0000313" key="4">
    <source>
        <dbReference type="Proteomes" id="UP001180020"/>
    </source>
</evidence>
<evidence type="ECO:0000313" key="3">
    <source>
        <dbReference type="EMBL" id="KAK1285136.1"/>
    </source>
</evidence>
<dbReference type="GO" id="GO:0002098">
    <property type="term" value="P:tRNA wobble uridine modification"/>
    <property type="evidence" value="ECO:0007669"/>
    <property type="project" value="InterPro"/>
</dbReference>
<accession>A0AAV9C9P0</accession>
<dbReference type="EMBL" id="JAUJYO010000020">
    <property type="protein sequence ID" value="KAK1285136.1"/>
    <property type="molecule type" value="Genomic_DNA"/>
</dbReference>
<dbReference type="GO" id="GO:0033588">
    <property type="term" value="C:elongator holoenzyme complex"/>
    <property type="evidence" value="ECO:0007669"/>
    <property type="project" value="InterPro"/>
</dbReference>
<dbReference type="Pfam" id="PF09807">
    <property type="entry name" value="ELP6"/>
    <property type="match status" value="1"/>
</dbReference>